<feature type="transmembrane region" description="Helical" evidence="2">
    <location>
        <begin position="146"/>
        <end position="174"/>
    </location>
</feature>
<feature type="region of interest" description="Disordered" evidence="1">
    <location>
        <begin position="82"/>
        <end position="103"/>
    </location>
</feature>
<dbReference type="AlphaFoldDB" id="A0AAD7QAD8"/>
<feature type="region of interest" description="Disordered" evidence="1">
    <location>
        <begin position="1"/>
        <end position="34"/>
    </location>
</feature>
<keyword evidence="2 3" id="KW-0812">Transmembrane</keyword>
<reference evidence="3" key="1">
    <citation type="journal article" date="2023" name="Science">
        <title>Elucidation of the pathway for biosynthesis of saponin adjuvants from the soapbark tree.</title>
        <authorList>
            <person name="Reed J."/>
            <person name="Orme A."/>
            <person name="El-Demerdash A."/>
            <person name="Owen C."/>
            <person name="Martin L.B.B."/>
            <person name="Misra R.C."/>
            <person name="Kikuchi S."/>
            <person name="Rejzek M."/>
            <person name="Martin A.C."/>
            <person name="Harkess A."/>
            <person name="Leebens-Mack J."/>
            <person name="Louveau T."/>
            <person name="Stephenson M.J."/>
            <person name="Osbourn A."/>
        </authorList>
    </citation>
    <scope>NUCLEOTIDE SEQUENCE</scope>
    <source>
        <strain evidence="3">S10</strain>
    </source>
</reference>
<accession>A0AAD7QAD8</accession>
<keyword evidence="4" id="KW-1185">Reference proteome</keyword>
<dbReference type="EMBL" id="JARAOO010000003">
    <property type="protein sequence ID" value="KAJ7977850.1"/>
    <property type="molecule type" value="Genomic_DNA"/>
</dbReference>
<dbReference type="KEGG" id="qsa:O6P43_007416"/>
<organism evidence="3 4">
    <name type="scientific">Quillaja saponaria</name>
    <name type="common">Soap bark tree</name>
    <dbReference type="NCBI Taxonomy" id="32244"/>
    <lineage>
        <taxon>Eukaryota</taxon>
        <taxon>Viridiplantae</taxon>
        <taxon>Streptophyta</taxon>
        <taxon>Embryophyta</taxon>
        <taxon>Tracheophyta</taxon>
        <taxon>Spermatophyta</taxon>
        <taxon>Magnoliopsida</taxon>
        <taxon>eudicotyledons</taxon>
        <taxon>Gunneridae</taxon>
        <taxon>Pentapetalae</taxon>
        <taxon>rosids</taxon>
        <taxon>fabids</taxon>
        <taxon>Fabales</taxon>
        <taxon>Quillajaceae</taxon>
        <taxon>Quillaja</taxon>
    </lineage>
</organism>
<name>A0AAD7QAD8_QUISA</name>
<evidence type="ECO:0000256" key="1">
    <source>
        <dbReference type="SAM" id="MobiDB-lite"/>
    </source>
</evidence>
<evidence type="ECO:0000313" key="4">
    <source>
        <dbReference type="Proteomes" id="UP001163823"/>
    </source>
</evidence>
<proteinExistence type="predicted"/>
<protein>
    <submittedName>
        <fullName evidence="3">Transmembrane protein</fullName>
    </submittedName>
</protein>
<keyword evidence="2" id="KW-0472">Membrane</keyword>
<dbReference type="PANTHER" id="PTHR34188">
    <property type="entry name" value="OS01G0299500 PROTEIN"/>
    <property type="match status" value="1"/>
</dbReference>
<keyword evidence="2" id="KW-1133">Transmembrane helix</keyword>
<dbReference type="Proteomes" id="UP001163823">
    <property type="component" value="Chromosome 3"/>
</dbReference>
<evidence type="ECO:0000313" key="3">
    <source>
        <dbReference type="EMBL" id="KAJ7977850.1"/>
    </source>
</evidence>
<gene>
    <name evidence="3" type="ORF">O6P43_007416</name>
</gene>
<comment type="caution">
    <text evidence="3">The sequence shown here is derived from an EMBL/GenBank/DDBJ whole genome shotgun (WGS) entry which is preliminary data.</text>
</comment>
<feature type="compositionally biased region" description="Basic and acidic residues" evidence="1">
    <location>
        <begin position="1"/>
        <end position="10"/>
    </location>
</feature>
<feature type="compositionally biased region" description="Basic residues" evidence="1">
    <location>
        <begin position="84"/>
        <end position="94"/>
    </location>
</feature>
<sequence>MDPIYSRESDDLVDLENGETSREDGGKHSNISLGRLRSGHLTFDGFKRGGDGSSSSDYSENLEMLEDEVEKKAVCSVGKLTKDKWKKGSSKKPSKPPLPPVGSSLDASDMLLVREISELTKIRHAKIERLKLLKKMRGDKSSSSSVSLFALIVTILFCVIILSQGIISLLNIIISELG</sequence>
<dbReference type="PANTHER" id="PTHR34188:SF21">
    <property type="entry name" value="BZIP DOMAIN-CONTAINING PROTEIN"/>
    <property type="match status" value="1"/>
</dbReference>
<evidence type="ECO:0000256" key="2">
    <source>
        <dbReference type="SAM" id="Phobius"/>
    </source>
</evidence>